<evidence type="ECO:0000313" key="2">
    <source>
        <dbReference type="EMBL" id="EJR12417.1"/>
    </source>
</evidence>
<dbReference type="RefSeq" id="WP_001048489.1">
    <property type="nucleotide sequence ID" value="NZ_JH792026.1"/>
</dbReference>
<dbReference type="Proteomes" id="UP000006607">
    <property type="component" value="Unassembled WGS sequence"/>
</dbReference>
<keyword evidence="1" id="KW-0472">Membrane</keyword>
<protein>
    <submittedName>
        <fullName evidence="2">Uncharacterized protein</fullName>
    </submittedName>
</protein>
<evidence type="ECO:0000256" key="1">
    <source>
        <dbReference type="SAM" id="Phobius"/>
    </source>
</evidence>
<comment type="caution">
    <text evidence="2">The sequence shown here is derived from an EMBL/GenBank/DDBJ whole genome shotgun (WGS) entry which is preliminary data.</text>
</comment>
<keyword evidence="1" id="KW-1133">Transmembrane helix</keyword>
<accession>A0A9W5NMD2</accession>
<reference evidence="2" key="1">
    <citation type="submission" date="2012-04" db="EMBL/GenBank/DDBJ databases">
        <title>The Genome Sequence of Bacillus cereus VD014.</title>
        <authorList>
            <consortium name="The Broad Institute Genome Sequencing Platform"/>
            <consortium name="The Broad Institute Genome Sequencing Center for Infectious Disease"/>
            <person name="Feldgarden M."/>
            <person name="Van der Auwera G.A."/>
            <person name="Mahillon J."/>
            <person name="Duprez V."/>
            <person name="Timmery S."/>
            <person name="Mattelet C."/>
            <person name="Dierick K."/>
            <person name="Sun M."/>
            <person name="Yu Z."/>
            <person name="Zhu L."/>
            <person name="Hu X."/>
            <person name="Shank E.B."/>
            <person name="Swiecicka I."/>
            <person name="Hansen B.M."/>
            <person name="Andrup L."/>
            <person name="Young S.K."/>
            <person name="Zeng Q."/>
            <person name="Gargeya S."/>
            <person name="Fitzgerald M."/>
            <person name="Haas B."/>
            <person name="Abouelleil A."/>
            <person name="Alvarado L."/>
            <person name="Arachchi H.M."/>
            <person name="Berlin A."/>
            <person name="Chapman S.B."/>
            <person name="Goldberg J."/>
            <person name="Griggs A."/>
            <person name="Gujja S."/>
            <person name="Hansen M."/>
            <person name="Howarth C."/>
            <person name="Imamovic A."/>
            <person name="Larimer J."/>
            <person name="McCowen C."/>
            <person name="Montmayeur A."/>
            <person name="Murphy C."/>
            <person name="Neiman D."/>
            <person name="Pearson M."/>
            <person name="Priest M."/>
            <person name="Roberts A."/>
            <person name="Saif S."/>
            <person name="Shea T."/>
            <person name="Sisk P."/>
            <person name="Sykes S."/>
            <person name="Wortman J."/>
            <person name="Nusbaum C."/>
            <person name="Birren B."/>
        </authorList>
    </citation>
    <scope>NUCLEOTIDE SEQUENCE</scope>
    <source>
        <strain evidence="2">VD014</strain>
    </source>
</reference>
<sequence>MNLGLIVGILLILVFVWVIISGIRNGDATISQMFGSVICIFVLIWLTKGCVPISKESYEEQIVSNVEGFQHDAIQFQKAIENSFNYYEKGNVVYSKEEANTILTDILNIQDTVKNLEESQREIKKMKIPDEYNSAHTDLEIATRYLVLAANAISLFKETNDPEALNKAHEYLNQYSANIETAVIEFKKVNDIDIMKK</sequence>
<feature type="transmembrane region" description="Helical" evidence="1">
    <location>
        <begin position="30"/>
        <end position="47"/>
    </location>
</feature>
<organism evidence="2 3">
    <name type="scientific">Bacillus cereus (strain VD014)</name>
    <dbReference type="NCBI Taxonomy" id="1053223"/>
    <lineage>
        <taxon>Bacteria</taxon>
        <taxon>Bacillati</taxon>
        <taxon>Bacillota</taxon>
        <taxon>Bacilli</taxon>
        <taxon>Bacillales</taxon>
        <taxon>Bacillaceae</taxon>
        <taxon>Bacillus</taxon>
        <taxon>Bacillus cereus group</taxon>
    </lineage>
</organism>
<feature type="transmembrane region" description="Helical" evidence="1">
    <location>
        <begin position="6"/>
        <end position="23"/>
    </location>
</feature>
<name>A0A9W5NMD2_BACC8</name>
<evidence type="ECO:0000313" key="3">
    <source>
        <dbReference type="Proteomes" id="UP000006607"/>
    </source>
</evidence>
<proteinExistence type="predicted"/>
<gene>
    <name evidence="2" type="ORF">IIA_05610</name>
</gene>
<dbReference type="EMBL" id="AHER01000061">
    <property type="protein sequence ID" value="EJR12417.1"/>
    <property type="molecule type" value="Genomic_DNA"/>
</dbReference>
<keyword evidence="1" id="KW-0812">Transmembrane</keyword>
<dbReference type="AlphaFoldDB" id="A0A9W5NMD2"/>